<reference evidence="3 4" key="1">
    <citation type="submission" date="2020-03" db="EMBL/GenBank/DDBJ databases">
        <authorList>
            <person name="Zhu W."/>
        </authorList>
    </citation>
    <scope>NUCLEOTIDE SEQUENCE [LARGE SCALE GENOMIC DNA]</scope>
    <source>
        <strain evidence="3 4">185</strain>
    </source>
</reference>
<dbReference type="CDD" id="cd06259">
    <property type="entry name" value="YdcF-like"/>
    <property type="match status" value="1"/>
</dbReference>
<accession>A0A6G8S1Y8</accession>
<dbReference type="InterPro" id="IPR003848">
    <property type="entry name" value="DUF218"/>
</dbReference>
<keyword evidence="4" id="KW-1185">Reference proteome</keyword>
<dbReference type="RefSeq" id="WP_166322741.1">
    <property type="nucleotide sequence ID" value="NZ_CP049916.1"/>
</dbReference>
<dbReference type="InterPro" id="IPR051599">
    <property type="entry name" value="Cell_Envelope_Assoc"/>
</dbReference>
<keyword evidence="1" id="KW-0472">Membrane</keyword>
<evidence type="ECO:0000313" key="3">
    <source>
        <dbReference type="EMBL" id="QIO08209.1"/>
    </source>
</evidence>
<feature type="transmembrane region" description="Helical" evidence="1">
    <location>
        <begin position="31"/>
        <end position="52"/>
    </location>
</feature>
<evidence type="ECO:0000256" key="1">
    <source>
        <dbReference type="SAM" id="Phobius"/>
    </source>
</evidence>
<proteinExistence type="predicted"/>
<dbReference type="Gene3D" id="3.40.50.620">
    <property type="entry name" value="HUPs"/>
    <property type="match status" value="1"/>
</dbReference>
<dbReference type="PANTHER" id="PTHR30336">
    <property type="entry name" value="INNER MEMBRANE PROTEIN, PROBABLE PERMEASE"/>
    <property type="match status" value="1"/>
</dbReference>
<dbReference type="GO" id="GO:0043164">
    <property type="term" value="P:Gram-negative-bacterium-type cell wall biogenesis"/>
    <property type="evidence" value="ECO:0007669"/>
    <property type="project" value="TreeGrafter"/>
</dbReference>
<sequence>MMLRILLFIVGLILFADGLFLIAQKKIHLGTIIPFILGAILAVYTFFLPRFHSFLKQHSILKKVWCITYLGFSAWLLSLLAFFAYLHTHIKDASVQPNTQAIIILGSGIIQGKASPTLALRLNRGAEIATQVPQAWIVVTGGHDFGEVKTEAEVMSEYLQSQHHIPTQRILLEDQSTSTELNLKNSLVVLKQHDLGLESKIAIVTSDFHTLRAEAIAHKQGYQNATLYSASTPLMTRYNAWLREYFAYLSGWLLNEY</sequence>
<feature type="transmembrane region" description="Helical" evidence="1">
    <location>
        <begin position="64"/>
        <end position="86"/>
    </location>
</feature>
<name>A0A6G8S1Y8_9GAMM</name>
<dbReference type="PANTHER" id="PTHR30336:SF4">
    <property type="entry name" value="ENVELOPE BIOGENESIS FACTOR ELYC"/>
    <property type="match status" value="1"/>
</dbReference>
<gene>
    <name evidence="3" type="ORF">G8D99_03690</name>
</gene>
<evidence type="ECO:0000313" key="4">
    <source>
        <dbReference type="Proteomes" id="UP000501939"/>
    </source>
</evidence>
<evidence type="ECO:0000259" key="2">
    <source>
        <dbReference type="Pfam" id="PF02698"/>
    </source>
</evidence>
<dbReference type="EMBL" id="CP049916">
    <property type="protein sequence ID" value="QIO08209.1"/>
    <property type="molecule type" value="Genomic_DNA"/>
</dbReference>
<dbReference type="GO" id="GO:0005886">
    <property type="term" value="C:plasma membrane"/>
    <property type="evidence" value="ECO:0007669"/>
    <property type="project" value="TreeGrafter"/>
</dbReference>
<dbReference type="AlphaFoldDB" id="A0A6G8S1Y8"/>
<keyword evidence="1" id="KW-1133">Transmembrane helix</keyword>
<dbReference type="InterPro" id="IPR014729">
    <property type="entry name" value="Rossmann-like_a/b/a_fold"/>
</dbReference>
<dbReference type="KEGG" id="alj:G8D99_03690"/>
<feature type="domain" description="DUF218" evidence="2">
    <location>
        <begin position="100"/>
        <end position="246"/>
    </location>
</feature>
<dbReference type="Pfam" id="PF02698">
    <property type="entry name" value="DUF218"/>
    <property type="match status" value="1"/>
</dbReference>
<dbReference type="Proteomes" id="UP000501939">
    <property type="component" value="Chromosome"/>
</dbReference>
<dbReference type="GO" id="GO:0000270">
    <property type="term" value="P:peptidoglycan metabolic process"/>
    <property type="evidence" value="ECO:0007669"/>
    <property type="project" value="TreeGrafter"/>
</dbReference>
<organism evidence="3 4">
    <name type="scientific">Acinetobacter lanii</name>
    <dbReference type="NCBI Taxonomy" id="2715163"/>
    <lineage>
        <taxon>Bacteria</taxon>
        <taxon>Pseudomonadati</taxon>
        <taxon>Pseudomonadota</taxon>
        <taxon>Gammaproteobacteria</taxon>
        <taxon>Moraxellales</taxon>
        <taxon>Moraxellaceae</taxon>
        <taxon>Acinetobacter</taxon>
    </lineage>
</organism>
<keyword evidence="1" id="KW-0812">Transmembrane</keyword>
<protein>
    <submittedName>
        <fullName evidence="3">YdcF family protein</fullName>
    </submittedName>
</protein>